<dbReference type="Pfam" id="PF01928">
    <property type="entry name" value="CYTH"/>
    <property type="match status" value="1"/>
</dbReference>
<protein>
    <recommendedName>
        <fullName evidence="5">Inorganic triphosphatase</fullName>
    </recommendedName>
</protein>
<dbReference type="PANTHER" id="PTHR39569:SF1">
    <property type="entry name" value="INORGANIC TRIPHOSPHATASE"/>
    <property type="match status" value="1"/>
</dbReference>
<name>A0A0R3L8H6_9BRAD</name>
<evidence type="ECO:0008006" key="5">
    <source>
        <dbReference type="Google" id="ProtNLM"/>
    </source>
</evidence>
<dbReference type="PANTHER" id="PTHR39569">
    <property type="entry name" value="INORGANIC TRIPHOSPHATASE"/>
    <property type="match status" value="1"/>
</dbReference>
<dbReference type="RefSeq" id="WP_057852351.1">
    <property type="nucleotide sequence ID" value="NZ_LLXX01000128.1"/>
</dbReference>
<dbReference type="InterPro" id="IPR007899">
    <property type="entry name" value="CHAD_dom"/>
</dbReference>
<keyword evidence="4" id="KW-1185">Reference proteome</keyword>
<evidence type="ECO:0000313" key="3">
    <source>
        <dbReference type="EMBL" id="KRR04268.1"/>
    </source>
</evidence>
<dbReference type="GO" id="GO:0046872">
    <property type="term" value="F:metal ion binding"/>
    <property type="evidence" value="ECO:0007669"/>
    <property type="project" value="TreeGrafter"/>
</dbReference>
<dbReference type="CDD" id="cd07756">
    <property type="entry name" value="CYTH-like_Pase_CHAD"/>
    <property type="match status" value="1"/>
</dbReference>
<comment type="caution">
    <text evidence="3">The sequence shown here is derived from an EMBL/GenBank/DDBJ whole genome shotgun (WGS) entry which is preliminary data.</text>
</comment>
<evidence type="ECO:0000259" key="2">
    <source>
        <dbReference type="PROSITE" id="PS51708"/>
    </source>
</evidence>
<dbReference type="InterPro" id="IPR033469">
    <property type="entry name" value="CYTH-like_dom_sf"/>
</dbReference>
<dbReference type="Proteomes" id="UP000051913">
    <property type="component" value="Unassembled WGS sequence"/>
</dbReference>
<reference evidence="3 4" key="1">
    <citation type="submission" date="2014-03" db="EMBL/GenBank/DDBJ databases">
        <title>Bradyrhizobium valentinum sp. nov., isolated from effective nodules of Lupinus mariae-josephae, a lupine endemic of basic-lime soils in Eastern Spain.</title>
        <authorList>
            <person name="Duran D."/>
            <person name="Rey L."/>
            <person name="Navarro A."/>
            <person name="Busquets A."/>
            <person name="Imperial J."/>
            <person name="Ruiz-Argueso T."/>
        </authorList>
    </citation>
    <scope>NUCLEOTIDE SEQUENCE [LARGE SCALE GENOMIC DNA]</scope>
    <source>
        <strain evidence="3 4">LmjM3</strain>
    </source>
</reference>
<evidence type="ECO:0000259" key="1">
    <source>
        <dbReference type="PROSITE" id="PS51707"/>
    </source>
</evidence>
<feature type="domain" description="CHAD" evidence="2">
    <location>
        <begin position="214"/>
        <end position="489"/>
    </location>
</feature>
<organism evidence="3 4">
    <name type="scientific">Bradyrhizobium valentinum</name>
    <dbReference type="NCBI Taxonomy" id="1518501"/>
    <lineage>
        <taxon>Bacteria</taxon>
        <taxon>Pseudomonadati</taxon>
        <taxon>Pseudomonadota</taxon>
        <taxon>Alphaproteobacteria</taxon>
        <taxon>Hyphomicrobiales</taxon>
        <taxon>Nitrobacteraceae</taxon>
        <taxon>Bradyrhizobium</taxon>
    </lineage>
</organism>
<dbReference type="SMART" id="SM00880">
    <property type="entry name" value="CHAD"/>
    <property type="match status" value="1"/>
</dbReference>
<dbReference type="GO" id="GO:0050355">
    <property type="term" value="F:inorganic triphosphate phosphatase activity"/>
    <property type="evidence" value="ECO:0007669"/>
    <property type="project" value="InterPro"/>
</dbReference>
<accession>A0A0R3L8H6</accession>
<dbReference type="SUPFAM" id="SSF55154">
    <property type="entry name" value="CYTH-like phosphatases"/>
    <property type="match status" value="1"/>
</dbReference>
<dbReference type="InterPro" id="IPR038186">
    <property type="entry name" value="CHAD_dom_sf"/>
</dbReference>
<dbReference type="Pfam" id="PF05235">
    <property type="entry name" value="CHAD"/>
    <property type="match status" value="1"/>
</dbReference>
<proteinExistence type="predicted"/>
<dbReference type="PROSITE" id="PS51707">
    <property type="entry name" value="CYTH"/>
    <property type="match status" value="1"/>
</dbReference>
<dbReference type="InterPro" id="IPR023577">
    <property type="entry name" value="CYTH_domain"/>
</dbReference>
<sequence length="501" mass="56086">MAVETELKFRVPGRNLKALANSKIAGGKIGERSESDLVSTYFDTGKHKLKRHGLSLRVRQDGAKHIQTVKSANAPQFGRGEWETEIKDSAPDVGKADGTPLEAFASKRLRRKLKPIFKTKVHRITVPVRTKRSEIELAIDHGSIIAGHRSSPIEELELELKSGNFVDLFRVAKAIERKSEAELDLRSKAERGYDLAGGKDHQVVFAEAIELESDMTAAEACRAIARSPVRHFSGNADAVRNGDPEGIHQMRVGLRRLRAAISLFSKLLSSAGTEKIKAELKWLTGELAPARELDVFVKENVEPATRDVLLRRGGQEIKQEFSQKRDQAFARARKAVNSEHFRMLLIDTLQWIEARQTISTDRGSIPIGRFAADVLHRRIRKVRKDGRDLDKMSPPARHQLRIRVKKIRYAVEFFGTLFPSKREQKQLARLSTHLKKVQDALGSLNDFVAHRQMATDAALKAPRQHPRALAFASGVVLGREDQAVRPLVKIAAKEVRGLPAF</sequence>
<dbReference type="Gene3D" id="2.40.320.10">
    <property type="entry name" value="Hypothetical Protein Pfu-838710-001"/>
    <property type="match status" value="1"/>
</dbReference>
<dbReference type="SMART" id="SM01118">
    <property type="entry name" value="CYTH"/>
    <property type="match status" value="1"/>
</dbReference>
<dbReference type="Gene3D" id="1.40.20.10">
    <property type="entry name" value="CHAD domain"/>
    <property type="match status" value="1"/>
</dbReference>
<dbReference type="InterPro" id="IPR039013">
    <property type="entry name" value="YgiF"/>
</dbReference>
<gene>
    <name evidence="3" type="ORF">CP49_23915</name>
</gene>
<dbReference type="PROSITE" id="PS51708">
    <property type="entry name" value="CHAD"/>
    <property type="match status" value="1"/>
</dbReference>
<dbReference type="EMBL" id="LLXX01000128">
    <property type="protein sequence ID" value="KRR04268.1"/>
    <property type="molecule type" value="Genomic_DNA"/>
</dbReference>
<feature type="domain" description="CYTH" evidence="1">
    <location>
        <begin position="2"/>
        <end position="199"/>
    </location>
</feature>
<dbReference type="AlphaFoldDB" id="A0A0R3L8H6"/>
<evidence type="ECO:0000313" key="4">
    <source>
        <dbReference type="Proteomes" id="UP000051913"/>
    </source>
</evidence>